<dbReference type="EMBL" id="JAPDGR010001460">
    <property type="protein sequence ID" value="KAJ2982403.1"/>
    <property type="molecule type" value="Genomic_DNA"/>
</dbReference>
<evidence type="ECO:0000313" key="1">
    <source>
        <dbReference type="EMBL" id="KAJ2982403.1"/>
    </source>
</evidence>
<reference evidence="1" key="1">
    <citation type="submission" date="2022-10" db="EMBL/GenBank/DDBJ databases">
        <title>Genome Sequence of Xylaria curta.</title>
        <authorList>
            <person name="Buettner E."/>
        </authorList>
    </citation>
    <scope>NUCLEOTIDE SEQUENCE</scope>
    <source>
        <strain evidence="1">Babe10</strain>
    </source>
</reference>
<keyword evidence="2" id="KW-1185">Reference proteome</keyword>
<name>A0ACC1NUD3_9PEZI</name>
<organism evidence="1 2">
    <name type="scientific">Xylaria curta</name>
    <dbReference type="NCBI Taxonomy" id="42375"/>
    <lineage>
        <taxon>Eukaryota</taxon>
        <taxon>Fungi</taxon>
        <taxon>Dikarya</taxon>
        <taxon>Ascomycota</taxon>
        <taxon>Pezizomycotina</taxon>
        <taxon>Sordariomycetes</taxon>
        <taxon>Xylariomycetidae</taxon>
        <taxon>Xylariales</taxon>
        <taxon>Xylariaceae</taxon>
        <taxon>Xylaria</taxon>
    </lineage>
</organism>
<comment type="caution">
    <text evidence="1">The sequence shown here is derived from an EMBL/GenBank/DDBJ whole genome shotgun (WGS) entry which is preliminary data.</text>
</comment>
<accession>A0ACC1NUD3</accession>
<proteinExistence type="predicted"/>
<protein>
    <submittedName>
        <fullName evidence="1">Uncharacterized protein</fullName>
    </submittedName>
</protein>
<sequence>MASYPLDEELESASPPILVSIDTLDAFARRLYRRARNAGSNFETASTVVRDLHTVLKHLKVEAEDPESLLNHDDGAVYIRQLMPIIEDAGFTLKQLDAILEKYLDSGSDGLGTGGDGDRRIFVNNSEKGWTMIDSLELDKIDLIHGKLASQKLHIDMFLNTVQLHNPSKSRQPVDDTNTDLDTIKDKVDFIASRLCQRRDSGFGENEDRLWEQFRDALEEEGFSKEVLRNNQDVLRAYVREVDEQITAFGGSTPSVGGFLENYAPPVNSGIAPSYPAYPANPGPAELYEGDIYGPNTNNEKFFPSMKIERLQDGRDQSAPCTMALISTRQLMEFDKEVSDTTVAMGDMHLCSASPSTHGNYLTSSSQPQKCLPLSSSQPALLSPSDRKYAFEEPYEYEHDPPPRYVPSLPPPPLGGERSSPPTLRSNSISAPSLVGEHSALPSPVQSRDLTNQRFTCLGPDSQGREIPLDAKWTRIRRSLVSPEVLARQGLRYEARPDFVAILGELKKEEIVDLARKSKEIRDERRTATSNTYGTPIHARNTRSERERRPGDRYHPDKYRNWDVIEGRHNQNGGQGYVINPHRQYIANSTVGSTGELRDSSDDEAPGDLYEARDRFSAYPNLYPHTFSPRSGSDRGSIFTSGGGDDKGTKAYPFIAPTLVQGVKAGEGRDKTSPSATVKPKPILKNKNDDPHVRFDPEPQILDDYSGSIPRSLGRWDKGQEPSERDYRDRDRDKPRVRDKDRDKRYRPDRHIDRERYLDRNTDRDYEREHRRHNSSSNGKYYTSTSGGRRARDERERDRDRDRGNRKKARKRNTPRGRNRRCCS</sequence>
<gene>
    <name evidence="1" type="ORF">NUW58_g6449</name>
</gene>
<evidence type="ECO:0000313" key="2">
    <source>
        <dbReference type="Proteomes" id="UP001143856"/>
    </source>
</evidence>
<dbReference type="Proteomes" id="UP001143856">
    <property type="component" value="Unassembled WGS sequence"/>
</dbReference>